<reference evidence="2 3" key="1">
    <citation type="journal article" date="2014" name="Genome Biol.">
        <title>Transcriptome and methylome profiling reveals relics of genome dominance in the mesopolyploid Brassica oleracea.</title>
        <authorList>
            <person name="Parkin I.A."/>
            <person name="Koh C."/>
            <person name="Tang H."/>
            <person name="Robinson S.J."/>
            <person name="Kagale S."/>
            <person name="Clarke W.E."/>
            <person name="Town C.D."/>
            <person name="Nixon J."/>
            <person name="Krishnakumar V."/>
            <person name="Bidwell S.L."/>
            <person name="Denoeud F."/>
            <person name="Belcram H."/>
            <person name="Links M.G."/>
            <person name="Just J."/>
            <person name="Clarke C."/>
            <person name="Bender T."/>
            <person name="Huebert T."/>
            <person name="Mason A.S."/>
            <person name="Pires J.C."/>
            <person name="Barker G."/>
            <person name="Moore J."/>
            <person name="Walley P.G."/>
            <person name="Manoli S."/>
            <person name="Batley J."/>
            <person name="Edwards D."/>
            <person name="Nelson M.N."/>
            <person name="Wang X."/>
            <person name="Paterson A.H."/>
            <person name="King G."/>
            <person name="Bancroft I."/>
            <person name="Chalhoub B."/>
            <person name="Sharpe A.G."/>
        </authorList>
    </citation>
    <scope>NUCLEOTIDE SEQUENCE</scope>
    <source>
        <strain evidence="2 3">cv. TO1000</strain>
    </source>
</reference>
<keyword evidence="3" id="KW-1185">Reference proteome</keyword>
<dbReference type="Proteomes" id="UP000032141">
    <property type="component" value="Chromosome C8"/>
</dbReference>
<evidence type="ECO:0000256" key="1">
    <source>
        <dbReference type="SAM" id="MobiDB-lite"/>
    </source>
</evidence>
<dbReference type="EnsemblPlants" id="Bo8g054550.1">
    <property type="protein sequence ID" value="Bo8g054550.1"/>
    <property type="gene ID" value="Bo8g054550"/>
</dbReference>
<organism evidence="2 3">
    <name type="scientific">Brassica oleracea var. oleracea</name>
    <dbReference type="NCBI Taxonomy" id="109376"/>
    <lineage>
        <taxon>Eukaryota</taxon>
        <taxon>Viridiplantae</taxon>
        <taxon>Streptophyta</taxon>
        <taxon>Embryophyta</taxon>
        <taxon>Tracheophyta</taxon>
        <taxon>Spermatophyta</taxon>
        <taxon>Magnoliopsida</taxon>
        <taxon>eudicotyledons</taxon>
        <taxon>Gunneridae</taxon>
        <taxon>Pentapetalae</taxon>
        <taxon>rosids</taxon>
        <taxon>malvids</taxon>
        <taxon>Brassicales</taxon>
        <taxon>Brassicaceae</taxon>
        <taxon>Brassiceae</taxon>
        <taxon>Brassica</taxon>
    </lineage>
</organism>
<accession>A0A0D3DND4</accession>
<proteinExistence type="predicted"/>
<dbReference type="Gramene" id="Bo8g054550.1">
    <property type="protein sequence ID" value="Bo8g054550.1"/>
    <property type="gene ID" value="Bo8g054550"/>
</dbReference>
<evidence type="ECO:0000313" key="2">
    <source>
        <dbReference type="EnsemblPlants" id="Bo8g054550.1"/>
    </source>
</evidence>
<dbReference type="AlphaFoldDB" id="A0A0D3DND4"/>
<protein>
    <submittedName>
        <fullName evidence="2">Uncharacterized protein</fullName>
    </submittedName>
</protein>
<dbReference type="HOGENOM" id="CLU_2609387_0_0_1"/>
<name>A0A0D3DND4_BRAOL</name>
<reference evidence="2" key="2">
    <citation type="submission" date="2015-03" db="UniProtKB">
        <authorList>
            <consortium name="EnsemblPlants"/>
        </authorList>
    </citation>
    <scope>IDENTIFICATION</scope>
</reference>
<feature type="compositionally biased region" description="Basic residues" evidence="1">
    <location>
        <begin position="10"/>
        <end position="26"/>
    </location>
</feature>
<sequence length="79" mass="8906">MANSLLLMPKPKKNHSKAKRKGRLQSKTHFLHSITDSSSVSTIHFGSSSNQGLVLFMVQHRHQQQDPSQLTLVCLPLWS</sequence>
<evidence type="ECO:0000313" key="3">
    <source>
        <dbReference type="Proteomes" id="UP000032141"/>
    </source>
</evidence>
<feature type="region of interest" description="Disordered" evidence="1">
    <location>
        <begin position="1"/>
        <end position="26"/>
    </location>
</feature>